<protein>
    <submittedName>
        <fullName evidence="1">Uncharacterized protein</fullName>
    </submittedName>
</protein>
<keyword evidence="2" id="KW-1185">Reference proteome</keyword>
<comment type="caution">
    <text evidence="1">The sequence shown here is derived from an EMBL/GenBank/DDBJ whole genome shotgun (WGS) entry which is preliminary data.</text>
</comment>
<reference evidence="1" key="1">
    <citation type="submission" date="2022-07" db="EMBL/GenBank/DDBJ databases">
        <title>Genome Sequence of Phlebia brevispora.</title>
        <authorList>
            <person name="Buettner E."/>
        </authorList>
    </citation>
    <scope>NUCLEOTIDE SEQUENCE</scope>
    <source>
        <strain evidence="1">MPL23</strain>
    </source>
</reference>
<gene>
    <name evidence="1" type="ORF">NM688_g837</name>
</gene>
<accession>A0ACC1TDG0</accession>
<organism evidence="1 2">
    <name type="scientific">Phlebia brevispora</name>
    <dbReference type="NCBI Taxonomy" id="194682"/>
    <lineage>
        <taxon>Eukaryota</taxon>
        <taxon>Fungi</taxon>
        <taxon>Dikarya</taxon>
        <taxon>Basidiomycota</taxon>
        <taxon>Agaricomycotina</taxon>
        <taxon>Agaricomycetes</taxon>
        <taxon>Polyporales</taxon>
        <taxon>Meruliaceae</taxon>
        <taxon>Phlebia</taxon>
    </lineage>
</organism>
<proteinExistence type="predicted"/>
<dbReference type="Proteomes" id="UP001148662">
    <property type="component" value="Unassembled WGS sequence"/>
</dbReference>
<name>A0ACC1TDG0_9APHY</name>
<evidence type="ECO:0000313" key="1">
    <source>
        <dbReference type="EMBL" id="KAJ3558590.1"/>
    </source>
</evidence>
<sequence length="352" mass="39819">MSKKIRVFVELPPEPGESRSVRHLIPMQPSDTVGDLAATISRRQSFASDLSRRMSLSLENDALLSSEDTLEDVLDSYGEVIRVAFSDPGRDTAPVTSTLSPSNSVSAAGTTSLAVNTPSSKGSEPSAQKSQTQLMRYQNHWPYPLDIMTIEIYPERKPHARLEETVVSARMAAARQIVPWSTQRQKRLMQEVREVVNKPHPAFDVYTGDDLAFWKVVIEAPKRSPYEGGTFLAYIDFVEDYPRVAPEIHFVTRILHPNINKHGRGCHAAFDRSWLVDTSTSVIFQIIYGMLLTPDVDNPLDLHATMEYNDDTGQHALKVHEMVQTFAWKTREEWRIELEQSLASNEDRIDRP</sequence>
<evidence type="ECO:0000313" key="2">
    <source>
        <dbReference type="Proteomes" id="UP001148662"/>
    </source>
</evidence>
<dbReference type="EMBL" id="JANHOG010000079">
    <property type="protein sequence ID" value="KAJ3558590.1"/>
    <property type="molecule type" value="Genomic_DNA"/>
</dbReference>